<gene>
    <name evidence="2" type="ORF">LCGC14_2980180</name>
</gene>
<evidence type="ECO:0000313" key="2">
    <source>
        <dbReference type="EMBL" id="KKK64839.1"/>
    </source>
</evidence>
<protein>
    <recommendedName>
        <fullName evidence="1">DUF7689 domain-containing protein</fullName>
    </recommendedName>
</protein>
<feature type="non-terminal residue" evidence="2">
    <location>
        <position position="127"/>
    </location>
</feature>
<proteinExistence type="predicted"/>
<dbReference type="AlphaFoldDB" id="A0A0F8ZEC3"/>
<organism evidence="2">
    <name type="scientific">marine sediment metagenome</name>
    <dbReference type="NCBI Taxonomy" id="412755"/>
    <lineage>
        <taxon>unclassified sequences</taxon>
        <taxon>metagenomes</taxon>
        <taxon>ecological metagenomes</taxon>
    </lineage>
</organism>
<name>A0A0F8ZEC3_9ZZZZ</name>
<dbReference type="InterPro" id="IPR056106">
    <property type="entry name" value="DUF7689"/>
</dbReference>
<comment type="caution">
    <text evidence="2">The sequence shown here is derived from an EMBL/GenBank/DDBJ whole genome shotgun (WGS) entry which is preliminary data.</text>
</comment>
<feature type="domain" description="DUF7689" evidence="1">
    <location>
        <begin position="20"/>
        <end position="126"/>
    </location>
</feature>
<sequence>MSEQEIEKTFSNLLRTGYSITSPATIDYNCIAWAADDTEIWWWPDPLNEYYWPPEIPRAINIETFIRVFELLGYTVCDNPEYENDLEKVAIYADSNRKPTHAAKQLDSGKWTSKLGRLEDIEHHTLD</sequence>
<dbReference type="EMBL" id="LAZR01060841">
    <property type="protein sequence ID" value="KKK64839.1"/>
    <property type="molecule type" value="Genomic_DNA"/>
</dbReference>
<reference evidence="2" key="1">
    <citation type="journal article" date="2015" name="Nature">
        <title>Complex archaea that bridge the gap between prokaryotes and eukaryotes.</title>
        <authorList>
            <person name="Spang A."/>
            <person name="Saw J.H."/>
            <person name="Jorgensen S.L."/>
            <person name="Zaremba-Niedzwiedzka K."/>
            <person name="Martijn J."/>
            <person name="Lind A.E."/>
            <person name="van Eijk R."/>
            <person name="Schleper C."/>
            <person name="Guy L."/>
            <person name="Ettema T.J."/>
        </authorList>
    </citation>
    <scope>NUCLEOTIDE SEQUENCE</scope>
</reference>
<accession>A0A0F8ZEC3</accession>
<dbReference type="Pfam" id="PF24738">
    <property type="entry name" value="DUF7689"/>
    <property type="match status" value="1"/>
</dbReference>
<evidence type="ECO:0000259" key="1">
    <source>
        <dbReference type="Pfam" id="PF24738"/>
    </source>
</evidence>